<feature type="chain" id="PRO_5045442652" evidence="1">
    <location>
        <begin position="21"/>
        <end position="259"/>
    </location>
</feature>
<evidence type="ECO:0000313" key="3">
    <source>
        <dbReference type="Proteomes" id="UP000749040"/>
    </source>
</evidence>
<gene>
    <name evidence="2" type="ORF">ITX44_07700</name>
</gene>
<dbReference type="Pfam" id="PF18968">
    <property type="entry name" value="DUF5707"/>
    <property type="match status" value="1"/>
</dbReference>
<reference evidence="2 3" key="1">
    <citation type="submission" date="2021-01" db="EMBL/GenBank/DDBJ databases">
        <title>Streptomyces acididurans sp. nov., isolated from a peat swamp forest soil.</title>
        <authorList>
            <person name="Chantavorakit T."/>
            <person name="Duangmal K."/>
        </authorList>
    </citation>
    <scope>NUCLEOTIDE SEQUENCE [LARGE SCALE GENOMIC DNA]</scope>
    <source>
        <strain evidence="2 3">KK5PA1</strain>
    </source>
</reference>
<accession>A0ABS2TM67</accession>
<dbReference type="Proteomes" id="UP000749040">
    <property type="component" value="Unassembled WGS sequence"/>
</dbReference>
<dbReference type="RefSeq" id="WP_205356257.1">
    <property type="nucleotide sequence ID" value="NZ_JADKYB010000003.1"/>
</dbReference>
<comment type="caution">
    <text evidence="2">The sequence shown here is derived from an EMBL/GenBank/DDBJ whole genome shotgun (WGS) entry which is preliminary data.</text>
</comment>
<sequence>MRIRVAAPALVGALAVTGLAAPAASAATNPAPVIGKTSASSLVFGPNTTKTFTFSTTVSDNSGIKGVKLLPWPRALESYGLVPTAADVRDPGNPSATCKAASATTSVCTFSVTVNSHSDLGDNSQAGAWYTAVLVTAKDGGTAFKAKAAVFTFKRQATVTVNAEPEPVRKGGTLTVTGQLNRADWKTGRWASFGKQPVTLQFRRSGATSFVNVKTVTSSTTGALRTTATATASGTWRYVYAGAVTTQSAIATGDAVVVK</sequence>
<proteinExistence type="predicted"/>
<protein>
    <submittedName>
        <fullName evidence="2">Calcium-binding protein</fullName>
    </submittedName>
</protein>
<name>A0ABS2TM67_9ACTN</name>
<feature type="signal peptide" evidence="1">
    <location>
        <begin position="1"/>
        <end position="20"/>
    </location>
</feature>
<keyword evidence="3" id="KW-1185">Reference proteome</keyword>
<keyword evidence="1" id="KW-0732">Signal</keyword>
<dbReference type="InterPro" id="IPR043761">
    <property type="entry name" value="DUF5707"/>
</dbReference>
<organism evidence="2 3">
    <name type="scientific">Actinacidiphila acididurans</name>
    <dbReference type="NCBI Taxonomy" id="2784346"/>
    <lineage>
        <taxon>Bacteria</taxon>
        <taxon>Bacillati</taxon>
        <taxon>Actinomycetota</taxon>
        <taxon>Actinomycetes</taxon>
        <taxon>Kitasatosporales</taxon>
        <taxon>Streptomycetaceae</taxon>
        <taxon>Actinacidiphila</taxon>
    </lineage>
</organism>
<evidence type="ECO:0000256" key="1">
    <source>
        <dbReference type="SAM" id="SignalP"/>
    </source>
</evidence>
<dbReference type="EMBL" id="JADKYB010000003">
    <property type="protein sequence ID" value="MBM9504418.1"/>
    <property type="molecule type" value="Genomic_DNA"/>
</dbReference>
<evidence type="ECO:0000313" key="2">
    <source>
        <dbReference type="EMBL" id="MBM9504418.1"/>
    </source>
</evidence>